<name>A0A923MX39_9FLAO</name>
<keyword evidence="1" id="KW-1133">Transmembrane helix</keyword>
<keyword evidence="1" id="KW-0812">Transmembrane</keyword>
<feature type="transmembrane region" description="Helical" evidence="1">
    <location>
        <begin position="68"/>
        <end position="88"/>
    </location>
</feature>
<dbReference type="EMBL" id="JACRUL010000004">
    <property type="protein sequence ID" value="MBC5843366.1"/>
    <property type="molecule type" value="Genomic_DNA"/>
</dbReference>
<evidence type="ECO:0000256" key="1">
    <source>
        <dbReference type="SAM" id="Phobius"/>
    </source>
</evidence>
<keyword evidence="1" id="KW-0472">Membrane</keyword>
<keyword evidence="3" id="KW-1185">Reference proteome</keyword>
<dbReference type="RefSeq" id="WP_187017059.1">
    <property type="nucleotide sequence ID" value="NZ_JACRUK010000004.1"/>
</dbReference>
<reference evidence="2 3" key="1">
    <citation type="submission" date="2020-08" db="EMBL/GenBank/DDBJ databases">
        <title>Description of novel Flavobacterium F-392 isolate.</title>
        <authorList>
            <person name="Saticioglu I.B."/>
            <person name="Duman M."/>
            <person name="Altun S."/>
        </authorList>
    </citation>
    <scope>NUCLEOTIDE SEQUENCE [LARGE SCALE GENOMIC DNA]</scope>
    <source>
        <strain evidence="2 3">F-392</strain>
    </source>
</reference>
<proteinExistence type="predicted"/>
<sequence length="110" mass="11960">MNNKTVAIVSYITIIGWLISYFSYKDRTPKSALVNYHLKQSLGVACVGLIVGVAINVIALIVPALASVLSLISLLVLVLWIFGIINAMNEVEKPVPVIGAIFENKFGFIK</sequence>
<feature type="transmembrane region" description="Helical" evidence="1">
    <location>
        <begin position="6"/>
        <end position="24"/>
    </location>
</feature>
<protein>
    <submittedName>
        <fullName evidence="2">DUF4870 domain-containing protein</fullName>
    </submittedName>
</protein>
<feature type="transmembrane region" description="Helical" evidence="1">
    <location>
        <begin position="44"/>
        <end position="62"/>
    </location>
</feature>
<organism evidence="2 3">
    <name type="scientific">Flavobacterium muglaense</name>
    <dbReference type="NCBI Taxonomy" id="2764716"/>
    <lineage>
        <taxon>Bacteria</taxon>
        <taxon>Pseudomonadati</taxon>
        <taxon>Bacteroidota</taxon>
        <taxon>Flavobacteriia</taxon>
        <taxon>Flavobacteriales</taxon>
        <taxon>Flavobacteriaceae</taxon>
        <taxon>Flavobacterium</taxon>
    </lineage>
</organism>
<evidence type="ECO:0000313" key="3">
    <source>
        <dbReference type="Proteomes" id="UP000641454"/>
    </source>
</evidence>
<dbReference type="Proteomes" id="UP000641454">
    <property type="component" value="Unassembled WGS sequence"/>
</dbReference>
<comment type="caution">
    <text evidence="2">The sequence shown here is derived from an EMBL/GenBank/DDBJ whole genome shotgun (WGS) entry which is preliminary data.</text>
</comment>
<evidence type="ECO:0000313" key="2">
    <source>
        <dbReference type="EMBL" id="MBC5843366.1"/>
    </source>
</evidence>
<gene>
    <name evidence="2" type="ORF">H8R25_02800</name>
</gene>
<dbReference type="AlphaFoldDB" id="A0A923MX39"/>
<accession>A0A923MX39</accession>